<evidence type="ECO:0000256" key="1">
    <source>
        <dbReference type="ARBA" id="ARBA00007009"/>
    </source>
</evidence>
<keyword evidence="4 6" id="KW-0949">S-adenosyl-L-methionine</keyword>
<dbReference type="KEGG" id="mcha:111023309"/>
<evidence type="ECO:0000256" key="5">
    <source>
        <dbReference type="ARBA" id="ARBA00049391"/>
    </source>
</evidence>
<evidence type="ECO:0000313" key="8">
    <source>
        <dbReference type="RefSeq" id="XP_022156409.1"/>
    </source>
</evidence>
<accession>A0A6J1DTD8</accession>
<keyword evidence="3 6" id="KW-0808">Transferase</keyword>
<organism evidence="7 8">
    <name type="scientific">Momordica charantia</name>
    <name type="common">Bitter gourd</name>
    <name type="synonym">Balsam pear</name>
    <dbReference type="NCBI Taxonomy" id="3673"/>
    <lineage>
        <taxon>Eukaryota</taxon>
        <taxon>Viridiplantae</taxon>
        <taxon>Streptophyta</taxon>
        <taxon>Embryophyta</taxon>
        <taxon>Tracheophyta</taxon>
        <taxon>Spermatophyta</taxon>
        <taxon>Magnoliopsida</taxon>
        <taxon>eudicotyledons</taxon>
        <taxon>Gunneridae</taxon>
        <taxon>Pentapetalae</taxon>
        <taxon>rosids</taxon>
        <taxon>fabids</taxon>
        <taxon>Cucurbitales</taxon>
        <taxon>Cucurbitaceae</taxon>
        <taxon>Momordiceae</taxon>
        <taxon>Momordica</taxon>
    </lineage>
</organism>
<dbReference type="Pfam" id="PF03059">
    <property type="entry name" value="NAS"/>
    <property type="match status" value="1"/>
</dbReference>
<dbReference type="AlphaFoldDB" id="A0A6J1DTD8"/>
<dbReference type="OrthoDB" id="1858069at2759"/>
<gene>
    <name evidence="8" type="primary">LOC111023309</name>
</gene>
<evidence type="ECO:0000313" key="7">
    <source>
        <dbReference type="Proteomes" id="UP000504603"/>
    </source>
</evidence>
<evidence type="ECO:0000256" key="4">
    <source>
        <dbReference type="ARBA" id="ARBA00022691"/>
    </source>
</evidence>
<dbReference type="InterPro" id="IPR029063">
    <property type="entry name" value="SAM-dependent_MTases_sf"/>
</dbReference>
<dbReference type="PANTHER" id="PTHR32266:SF12">
    <property type="entry name" value="NICOTIANAMINE SYNTHASE 3"/>
    <property type="match status" value="1"/>
</dbReference>
<dbReference type="Gene3D" id="3.40.50.150">
    <property type="entry name" value="Vaccinia Virus protein VP39"/>
    <property type="match status" value="1"/>
</dbReference>
<name>A0A6J1DTD8_MOMCH</name>
<proteinExistence type="inferred from homology"/>
<dbReference type="RefSeq" id="XP_022156409.1">
    <property type="nucleotide sequence ID" value="XM_022300717.1"/>
</dbReference>
<comment type="catalytic activity">
    <reaction evidence="5 6">
        <text>3 S-adenosyl-L-methionine = nicotianamine + 3 S-methyl-5'-thioadenosine + 3 H(+)</text>
        <dbReference type="Rhea" id="RHEA:16481"/>
        <dbReference type="ChEBI" id="CHEBI:15378"/>
        <dbReference type="ChEBI" id="CHEBI:17509"/>
        <dbReference type="ChEBI" id="CHEBI:58249"/>
        <dbReference type="ChEBI" id="CHEBI:59789"/>
        <dbReference type="EC" id="2.5.1.43"/>
    </reaction>
</comment>
<evidence type="ECO:0000256" key="3">
    <source>
        <dbReference type="ARBA" id="ARBA00022679"/>
    </source>
</evidence>
<comment type="function">
    <text evidence="6">Synthesizes nicotianamine, a polyamine which serves as a sensor for the physiological iron status within the plant, and/or might be involved in the transport of iron.</text>
</comment>
<dbReference type="PROSITE" id="PS51142">
    <property type="entry name" value="NAS"/>
    <property type="match status" value="1"/>
</dbReference>
<comment type="similarity">
    <text evidence="1 6">Belongs to the nicotianamine synthase (NAS)-like family.</text>
</comment>
<dbReference type="InterPro" id="IPR004298">
    <property type="entry name" value="Nicotian_synth"/>
</dbReference>
<protein>
    <recommendedName>
        <fullName evidence="2 6">Nicotianamine synthase</fullName>
        <ecNumber evidence="2 6">2.5.1.43</ecNumber>
    </recommendedName>
</protein>
<dbReference type="GO" id="GO:0030410">
    <property type="term" value="F:nicotianamine synthase activity"/>
    <property type="evidence" value="ECO:0007669"/>
    <property type="project" value="UniProtKB-UniRule"/>
</dbReference>
<dbReference type="GeneID" id="111023309"/>
<dbReference type="GO" id="GO:0030418">
    <property type="term" value="P:nicotianamine biosynthetic process"/>
    <property type="evidence" value="ECO:0007669"/>
    <property type="project" value="UniProtKB-UniRule"/>
</dbReference>
<reference evidence="8" key="1">
    <citation type="submission" date="2025-08" db="UniProtKB">
        <authorList>
            <consortium name="RefSeq"/>
        </authorList>
    </citation>
    <scope>IDENTIFICATION</scope>
    <source>
        <strain evidence="8">OHB3-1</strain>
    </source>
</reference>
<evidence type="ECO:0000256" key="6">
    <source>
        <dbReference type="RuleBase" id="RU368095"/>
    </source>
</evidence>
<dbReference type="PANTHER" id="PTHR32266">
    <property type="entry name" value="NICOTIANAMINE SYNTHASE 3"/>
    <property type="match status" value="1"/>
</dbReference>
<evidence type="ECO:0000256" key="2">
    <source>
        <dbReference type="ARBA" id="ARBA00012675"/>
    </source>
</evidence>
<dbReference type="EC" id="2.5.1.43" evidence="2 6"/>
<dbReference type="Proteomes" id="UP000504603">
    <property type="component" value="Unplaced"/>
</dbReference>
<keyword evidence="7" id="KW-1185">Reference proteome</keyword>
<sequence length="273" mass="30099">MCCQEVLLVQKVSELYHKISTLQSLKPSKDVNSLFSQLVLTCAPPPPSPPPIDVSKLGSAVQKMRSHLIKLCGEAEALLEHHYSSILASHENPLENLSIFPYYSNYLKLAHLEFSILERHAQPSKVAFVGSGALPFTSIIMASKYLPATEFHNFDVDPSANAKAAALVAGDRDLERRMVFHTADIMEVTGELRGFQVVFLAALVGMEREEKVKVIEHLGKNMGGGALLMLRSAYGARAFLYPVVEARDLQGFEILTVFHPTDEVINSVVLARL</sequence>